<feature type="region of interest" description="Disordered" evidence="5">
    <location>
        <begin position="156"/>
        <end position="183"/>
    </location>
</feature>
<dbReference type="InParanoid" id="A0A2T2ZTA9"/>
<dbReference type="PROSITE" id="PS00671">
    <property type="entry name" value="D_2_HYDROXYACID_DH_3"/>
    <property type="match status" value="1"/>
</dbReference>
<comment type="similarity">
    <text evidence="1 4">Belongs to the D-isomer specific 2-hydroxyacid dehydrogenase family.</text>
</comment>
<name>A0A2T2ZTA9_9PEZI</name>
<dbReference type="GO" id="GO:0051287">
    <property type="term" value="F:NAD binding"/>
    <property type="evidence" value="ECO:0007669"/>
    <property type="project" value="InterPro"/>
</dbReference>
<evidence type="ECO:0000256" key="4">
    <source>
        <dbReference type="RuleBase" id="RU003719"/>
    </source>
</evidence>
<dbReference type="InterPro" id="IPR029753">
    <property type="entry name" value="D-isomer_DH_CS"/>
</dbReference>
<dbReference type="InterPro" id="IPR029752">
    <property type="entry name" value="D-isomer_DH_CS1"/>
</dbReference>
<gene>
    <name evidence="8" type="ORF">BD289DRAFT_470110</name>
</gene>
<dbReference type="PANTHER" id="PTHR10996:SF269">
    <property type="entry name" value="HYPOTHETICAL D-ISOMER SPECIFIC 2-HYDROXYACID DEHYDROGENASE (EUROFUNG)"/>
    <property type="match status" value="1"/>
</dbReference>
<evidence type="ECO:0000313" key="8">
    <source>
        <dbReference type="EMBL" id="PSR75989.1"/>
    </source>
</evidence>
<dbReference type="GO" id="GO:0005829">
    <property type="term" value="C:cytosol"/>
    <property type="evidence" value="ECO:0007669"/>
    <property type="project" value="TreeGrafter"/>
</dbReference>
<dbReference type="GO" id="GO:0030267">
    <property type="term" value="F:glyoxylate reductase (NADPH) activity"/>
    <property type="evidence" value="ECO:0007669"/>
    <property type="project" value="TreeGrafter"/>
</dbReference>
<keyword evidence="2 4" id="KW-0560">Oxidoreductase</keyword>
<dbReference type="SUPFAM" id="SSF51735">
    <property type="entry name" value="NAD(P)-binding Rossmann-fold domains"/>
    <property type="match status" value="1"/>
</dbReference>
<sequence length="379" mass="40290">MVANRTAAHHRPKILLLGTIDAARDEWASLVAAHNAQVITPPPNTTRASFVAQCAAATASSPSIYDGVEVAYRTFASAATTGPLDAELVAALPASLKFICHNGAGYDQIDVAACTARGIRVANVVCATAEATADCALFLMLGALRRFGRGMDTCRRGEWRGKKPKDDDGDDDGDDGEYELQGQDPQGKILGILGMGGIGRCLARKAQAALGMRIRYHNRSRLAEEVEREEAGGAEWVGFDQLLAESDVLSLHLPLNKSTHHLLSTPQFALMKRGIVIINTARGAVMDEAALVDALAAGRVAAAGLDVFEREPEVHPGLLANPNVVLVPHMGTATVQTSRKMERWTMGNVERVLREGKLVNVVPEQRGMGLGDGDGDGGE</sequence>
<feature type="compositionally biased region" description="Acidic residues" evidence="5">
    <location>
        <begin position="167"/>
        <end position="178"/>
    </location>
</feature>
<evidence type="ECO:0000259" key="7">
    <source>
        <dbReference type="Pfam" id="PF02826"/>
    </source>
</evidence>
<dbReference type="Pfam" id="PF00389">
    <property type="entry name" value="2-Hacid_dh"/>
    <property type="match status" value="1"/>
</dbReference>
<dbReference type="STRING" id="2025994.A0A2T2ZTA9"/>
<dbReference type="Proteomes" id="UP000241462">
    <property type="component" value="Unassembled WGS sequence"/>
</dbReference>
<keyword evidence="3" id="KW-0520">NAD</keyword>
<evidence type="ECO:0000256" key="2">
    <source>
        <dbReference type="ARBA" id="ARBA00023002"/>
    </source>
</evidence>
<dbReference type="PROSITE" id="PS00065">
    <property type="entry name" value="D_2_HYDROXYACID_DH_1"/>
    <property type="match status" value="1"/>
</dbReference>
<feature type="compositionally biased region" description="Basic and acidic residues" evidence="5">
    <location>
        <begin position="156"/>
        <end position="166"/>
    </location>
</feature>
<dbReference type="Gene3D" id="3.40.50.720">
    <property type="entry name" value="NAD(P)-binding Rossmann-like Domain"/>
    <property type="match status" value="2"/>
</dbReference>
<dbReference type="InterPro" id="IPR006139">
    <property type="entry name" value="D-isomer_2_OHA_DH_cat_dom"/>
</dbReference>
<evidence type="ECO:0000256" key="3">
    <source>
        <dbReference type="ARBA" id="ARBA00023027"/>
    </source>
</evidence>
<dbReference type="EMBL" id="KZ678734">
    <property type="protein sequence ID" value="PSR75989.1"/>
    <property type="molecule type" value="Genomic_DNA"/>
</dbReference>
<feature type="domain" description="D-isomer specific 2-hydroxyacid dehydrogenase NAD-binding" evidence="7">
    <location>
        <begin position="138"/>
        <end position="331"/>
    </location>
</feature>
<dbReference type="OrthoDB" id="9991913at2759"/>
<dbReference type="Pfam" id="PF02826">
    <property type="entry name" value="2-Hacid_dh_C"/>
    <property type="match status" value="1"/>
</dbReference>
<evidence type="ECO:0000259" key="6">
    <source>
        <dbReference type="Pfam" id="PF00389"/>
    </source>
</evidence>
<dbReference type="FunCoup" id="A0A2T2ZTA9">
    <property type="interactions" value="456"/>
</dbReference>
<dbReference type="AlphaFoldDB" id="A0A2T2ZTA9"/>
<evidence type="ECO:0000256" key="5">
    <source>
        <dbReference type="SAM" id="MobiDB-lite"/>
    </source>
</evidence>
<organism evidence="8 9">
    <name type="scientific">Coniella lustricola</name>
    <dbReference type="NCBI Taxonomy" id="2025994"/>
    <lineage>
        <taxon>Eukaryota</taxon>
        <taxon>Fungi</taxon>
        <taxon>Dikarya</taxon>
        <taxon>Ascomycota</taxon>
        <taxon>Pezizomycotina</taxon>
        <taxon>Sordariomycetes</taxon>
        <taxon>Sordariomycetidae</taxon>
        <taxon>Diaporthales</taxon>
        <taxon>Schizoparmaceae</taxon>
        <taxon>Coniella</taxon>
    </lineage>
</organism>
<evidence type="ECO:0000256" key="1">
    <source>
        <dbReference type="ARBA" id="ARBA00005854"/>
    </source>
</evidence>
<dbReference type="InterPro" id="IPR006140">
    <property type="entry name" value="D-isomer_DH_NAD-bd"/>
</dbReference>
<evidence type="ECO:0000313" key="9">
    <source>
        <dbReference type="Proteomes" id="UP000241462"/>
    </source>
</evidence>
<reference evidence="8 9" key="1">
    <citation type="journal article" date="2018" name="Mycol. Prog.">
        <title>Coniella lustricola, a new species from submerged detritus.</title>
        <authorList>
            <person name="Raudabaugh D.B."/>
            <person name="Iturriaga T."/>
            <person name="Carver A."/>
            <person name="Mondo S."/>
            <person name="Pangilinan J."/>
            <person name="Lipzen A."/>
            <person name="He G."/>
            <person name="Amirebrahimi M."/>
            <person name="Grigoriev I.V."/>
            <person name="Miller A.N."/>
        </authorList>
    </citation>
    <scope>NUCLEOTIDE SEQUENCE [LARGE SCALE GENOMIC DNA]</scope>
    <source>
        <strain evidence="8 9">B22-T-1</strain>
    </source>
</reference>
<dbReference type="CDD" id="cd12168">
    <property type="entry name" value="Mand_dh_like"/>
    <property type="match status" value="1"/>
</dbReference>
<dbReference type="PROSITE" id="PS00670">
    <property type="entry name" value="D_2_HYDROXYACID_DH_2"/>
    <property type="match status" value="1"/>
</dbReference>
<dbReference type="InterPro" id="IPR036291">
    <property type="entry name" value="NAD(P)-bd_dom_sf"/>
</dbReference>
<dbReference type="PANTHER" id="PTHR10996">
    <property type="entry name" value="2-HYDROXYACID DEHYDROGENASE-RELATED"/>
    <property type="match status" value="1"/>
</dbReference>
<protein>
    <submittedName>
        <fullName evidence="8">D-isomer specific 2-hydroxyacid dehydrogenase</fullName>
    </submittedName>
</protein>
<dbReference type="FunFam" id="3.40.50.720:FF:000203">
    <property type="entry name" value="D-3-phosphoglycerate dehydrogenase (SerA)"/>
    <property type="match status" value="1"/>
</dbReference>
<accession>A0A2T2ZTA9</accession>
<keyword evidence="9" id="KW-1185">Reference proteome</keyword>
<proteinExistence type="inferred from homology"/>
<dbReference type="SUPFAM" id="SSF52283">
    <property type="entry name" value="Formate/glycerate dehydrogenase catalytic domain-like"/>
    <property type="match status" value="1"/>
</dbReference>
<feature type="domain" description="D-isomer specific 2-hydroxyacid dehydrogenase catalytic" evidence="6">
    <location>
        <begin position="79"/>
        <end position="362"/>
    </location>
</feature>
<dbReference type="GO" id="GO:0016618">
    <property type="term" value="F:hydroxypyruvate reductase [NAD(P)H] activity"/>
    <property type="evidence" value="ECO:0007669"/>
    <property type="project" value="TreeGrafter"/>
</dbReference>
<dbReference type="InterPro" id="IPR050223">
    <property type="entry name" value="D-isomer_2-hydroxyacid_DH"/>
</dbReference>